<feature type="compositionally biased region" description="Basic residues" evidence="1">
    <location>
        <begin position="173"/>
        <end position="187"/>
    </location>
</feature>
<accession>A0ABQ9GGZ0</accession>
<comment type="caution">
    <text evidence="2">The sequence shown here is derived from an EMBL/GenBank/DDBJ whole genome shotgun (WGS) entry which is preliminary data.</text>
</comment>
<feature type="region of interest" description="Disordered" evidence="1">
    <location>
        <begin position="96"/>
        <end position="150"/>
    </location>
</feature>
<sequence length="297" mass="34157">MCSRKKRRRATVRKEWKCWVARRESRNRRKAGGQRGGSSGGRRAPQMFCAVMAGMNRTEQEHLYRQSREVIVRASSSGDVLTKEDLVLSVLKSPLHQRARNHRPSVLSLRKSSSVDDPGLAVEERRRLKAATSDEAEDTAPEDPNVSGSRLAFLGQQLRRFRQPRVPRFGEAHHKRVPTPIKKRRGGRYQDEHRPHHHYGRTKSEDLDGDIDDELDDDDDDEEAAVNVVETVPSGKRGSRQPPGVPDPYYPIYLPIDQAFKAKYVFHHKKGKTFQERVYVFLEHPGGWICFIYHFTV</sequence>
<gene>
    <name evidence="2" type="ORF">PR048_027596</name>
</gene>
<evidence type="ECO:0000256" key="1">
    <source>
        <dbReference type="SAM" id="MobiDB-lite"/>
    </source>
</evidence>
<evidence type="ECO:0000313" key="3">
    <source>
        <dbReference type="Proteomes" id="UP001159363"/>
    </source>
</evidence>
<evidence type="ECO:0000313" key="2">
    <source>
        <dbReference type="EMBL" id="KAJ8871288.1"/>
    </source>
</evidence>
<feature type="region of interest" description="Disordered" evidence="1">
    <location>
        <begin position="168"/>
        <end position="211"/>
    </location>
</feature>
<keyword evidence="3" id="KW-1185">Reference proteome</keyword>
<organism evidence="2 3">
    <name type="scientific">Dryococelus australis</name>
    <dbReference type="NCBI Taxonomy" id="614101"/>
    <lineage>
        <taxon>Eukaryota</taxon>
        <taxon>Metazoa</taxon>
        <taxon>Ecdysozoa</taxon>
        <taxon>Arthropoda</taxon>
        <taxon>Hexapoda</taxon>
        <taxon>Insecta</taxon>
        <taxon>Pterygota</taxon>
        <taxon>Neoptera</taxon>
        <taxon>Polyneoptera</taxon>
        <taxon>Phasmatodea</taxon>
        <taxon>Verophasmatodea</taxon>
        <taxon>Anareolatae</taxon>
        <taxon>Phasmatidae</taxon>
        <taxon>Eurycanthinae</taxon>
        <taxon>Dryococelus</taxon>
    </lineage>
</organism>
<dbReference type="EMBL" id="JARBHB010000012">
    <property type="protein sequence ID" value="KAJ8871288.1"/>
    <property type="molecule type" value="Genomic_DNA"/>
</dbReference>
<protein>
    <submittedName>
        <fullName evidence="2">Uncharacterized protein</fullName>
    </submittedName>
</protein>
<proteinExistence type="predicted"/>
<dbReference type="Proteomes" id="UP001159363">
    <property type="component" value="Chromosome 11"/>
</dbReference>
<name>A0ABQ9GGZ0_9NEOP</name>
<reference evidence="2 3" key="1">
    <citation type="submission" date="2023-02" db="EMBL/GenBank/DDBJ databases">
        <title>LHISI_Scaffold_Assembly.</title>
        <authorList>
            <person name="Stuart O.P."/>
            <person name="Cleave R."/>
            <person name="Magrath M.J.L."/>
            <person name="Mikheyev A.S."/>
        </authorList>
    </citation>
    <scope>NUCLEOTIDE SEQUENCE [LARGE SCALE GENOMIC DNA]</scope>
    <source>
        <strain evidence="2">Daus_M_001</strain>
        <tissue evidence="2">Leg muscle</tissue>
    </source>
</reference>